<name>A0A7G9YH13_9EURY</name>
<reference evidence="3" key="1">
    <citation type="submission" date="2020-06" db="EMBL/GenBank/DDBJ databases">
        <title>Unique genomic features of the anaerobic methanotrophic archaea.</title>
        <authorList>
            <person name="Chadwick G.L."/>
            <person name="Skennerton C.T."/>
            <person name="Laso-Perez R."/>
            <person name="Leu A.O."/>
            <person name="Speth D.R."/>
            <person name="Yu H."/>
            <person name="Morgan-Lang C."/>
            <person name="Hatzenpichler R."/>
            <person name="Goudeau D."/>
            <person name="Malmstrom R."/>
            <person name="Brazelton W.J."/>
            <person name="Woyke T."/>
            <person name="Hallam S.J."/>
            <person name="Tyson G.W."/>
            <person name="Wegener G."/>
            <person name="Boetius A."/>
            <person name="Orphan V."/>
        </authorList>
    </citation>
    <scope>NUCLEOTIDE SEQUENCE</scope>
</reference>
<proteinExistence type="inferred from homology"/>
<dbReference type="SUPFAM" id="SSF51735">
    <property type="entry name" value="NAD(P)-binding Rossmann-fold domains"/>
    <property type="match status" value="1"/>
</dbReference>
<protein>
    <submittedName>
        <fullName evidence="3">ADP-L-glycero-D-manno-heptose-6-epimerase</fullName>
        <ecNumber evidence="3">5.1.3.20</ecNumber>
    </submittedName>
</protein>
<dbReference type="Gene3D" id="3.40.50.720">
    <property type="entry name" value="NAD(P)-binding Rossmann-like Domain"/>
    <property type="match status" value="1"/>
</dbReference>
<dbReference type="AlphaFoldDB" id="A0A7G9YH13"/>
<accession>A0A7G9YH13</accession>
<keyword evidence="3" id="KW-0413">Isomerase</keyword>
<feature type="domain" description="NAD-dependent epimerase/dehydratase" evidence="2">
    <location>
        <begin position="3"/>
        <end position="237"/>
    </location>
</feature>
<dbReference type="InterPro" id="IPR036291">
    <property type="entry name" value="NAD(P)-bd_dom_sf"/>
</dbReference>
<evidence type="ECO:0000259" key="2">
    <source>
        <dbReference type="Pfam" id="PF01370"/>
    </source>
</evidence>
<dbReference type="Gene3D" id="3.90.25.10">
    <property type="entry name" value="UDP-galactose 4-epimerase, domain 1"/>
    <property type="match status" value="1"/>
</dbReference>
<dbReference type="EC" id="5.1.3.20" evidence="3"/>
<dbReference type="EMBL" id="MT631255">
    <property type="protein sequence ID" value="QNO47297.1"/>
    <property type="molecule type" value="Genomic_DNA"/>
</dbReference>
<dbReference type="PANTHER" id="PTHR43000">
    <property type="entry name" value="DTDP-D-GLUCOSE 4,6-DEHYDRATASE-RELATED"/>
    <property type="match status" value="1"/>
</dbReference>
<sequence length="315" mass="35665">MKALVTGCAGFIGSHLTERLLRDGFDVIGIDCFTDYYARAYKEKNIEKSLENERFTLLEQDLRSMENFPAVDYVFHQAAQAGVRKSWGADFEIYISDNIQATQRLLEHYKDEPIKKFVYASSSSVYGDCELPMNEMRLLKPVSPYGVTKLAAENLCYLYYKNYGVPTASLRYFTVYGPRQRPDMAIHLFVRAIMNGEAITVYGDGEQTRDFTFVFDIVDANILSALSDSSGEVFNVGGGSRISVNELIRTIEEVAGMKADVRYIKKQKGDVNDTLADVSRIKELGWNAKTGIRDGVKRFVEWYRGEILNNASYPV</sequence>
<dbReference type="Pfam" id="PF01370">
    <property type="entry name" value="Epimerase"/>
    <property type="match status" value="1"/>
</dbReference>
<dbReference type="PRINTS" id="PR01713">
    <property type="entry name" value="NUCEPIMERASE"/>
</dbReference>
<gene>
    <name evidence="3" type="primary">hldD</name>
    <name evidence="3" type="ORF">POPKKDDM_00016</name>
</gene>
<evidence type="ECO:0000256" key="1">
    <source>
        <dbReference type="ARBA" id="ARBA00007637"/>
    </source>
</evidence>
<dbReference type="InterPro" id="IPR001509">
    <property type="entry name" value="Epimerase_deHydtase"/>
</dbReference>
<organism evidence="3">
    <name type="scientific">Candidatus Methanogaster sp. ANME-2c ERB4</name>
    <dbReference type="NCBI Taxonomy" id="2759911"/>
    <lineage>
        <taxon>Archaea</taxon>
        <taxon>Methanobacteriati</taxon>
        <taxon>Methanobacteriota</taxon>
        <taxon>Stenosarchaea group</taxon>
        <taxon>Methanomicrobia</taxon>
        <taxon>Methanosarcinales</taxon>
        <taxon>ANME-2 cluster</taxon>
        <taxon>Candidatus Methanogasteraceae</taxon>
        <taxon>Candidatus Methanogaster</taxon>
    </lineage>
</organism>
<evidence type="ECO:0000313" key="3">
    <source>
        <dbReference type="EMBL" id="QNO47297.1"/>
    </source>
</evidence>
<dbReference type="GO" id="GO:0008712">
    <property type="term" value="F:ADP-glyceromanno-heptose 6-epimerase activity"/>
    <property type="evidence" value="ECO:0007669"/>
    <property type="project" value="UniProtKB-EC"/>
</dbReference>
<comment type="similarity">
    <text evidence="1">Belongs to the NAD(P)-dependent epimerase/dehydratase family.</text>
</comment>